<comment type="caution">
    <text evidence="1">The sequence shown here is derived from an EMBL/GenBank/DDBJ whole genome shotgun (WGS) entry which is preliminary data.</text>
</comment>
<reference evidence="1" key="1">
    <citation type="submission" date="2023-01" db="EMBL/GenBank/DDBJ databases">
        <authorList>
            <person name="Van Ghelder C."/>
            <person name="Rancurel C."/>
        </authorList>
    </citation>
    <scope>NUCLEOTIDE SEQUENCE</scope>
    <source>
        <strain evidence="1">CNCM I-4278</strain>
    </source>
</reference>
<evidence type="ECO:0000313" key="1">
    <source>
        <dbReference type="EMBL" id="CAI6336913.1"/>
    </source>
</evidence>
<keyword evidence="2" id="KW-1185">Reference proteome</keyword>
<dbReference type="EMBL" id="CAOQHR010000007">
    <property type="protein sequence ID" value="CAI6336913.1"/>
    <property type="molecule type" value="Genomic_DNA"/>
</dbReference>
<dbReference type="Proteomes" id="UP001152607">
    <property type="component" value="Unassembled WGS sequence"/>
</dbReference>
<sequence length="75" mass="8669">MIHGKRTESWDRCIALQPTLASQNIRSRFTQSGYRCRYRTDHPGSVHQFPAQSLSNITSVADLYRDSQQRMLVPC</sequence>
<protein>
    <submittedName>
        <fullName evidence="1">Uncharacterized protein</fullName>
    </submittedName>
</protein>
<gene>
    <name evidence="1" type="ORF">PDIGIT_LOCUS10019</name>
</gene>
<evidence type="ECO:0000313" key="2">
    <source>
        <dbReference type="Proteomes" id="UP001152607"/>
    </source>
</evidence>
<proteinExistence type="predicted"/>
<dbReference type="AlphaFoldDB" id="A0A9W4UME7"/>
<accession>A0A9W4UME7</accession>
<name>A0A9W4UME7_9PLEO</name>
<organism evidence="1 2">
    <name type="scientific">Periconia digitata</name>
    <dbReference type="NCBI Taxonomy" id="1303443"/>
    <lineage>
        <taxon>Eukaryota</taxon>
        <taxon>Fungi</taxon>
        <taxon>Dikarya</taxon>
        <taxon>Ascomycota</taxon>
        <taxon>Pezizomycotina</taxon>
        <taxon>Dothideomycetes</taxon>
        <taxon>Pleosporomycetidae</taxon>
        <taxon>Pleosporales</taxon>
        <taxon>Massarineae</taxon>
        <taxon>Periconiaceae</taxon>
        <taxon>Periconia</taxon>
    </lineage>
</organism>